<keyword evidence="2" id="KW-1185">Reference proteome</keyword>
<name>A0ABW4PHF3_9ACTN</name>
<gene>
    <name evidence="1" type="ORF">ACFSJS_07420</name>
</gene>
<protein>
    <recommendedName>
        <fullName evidence="3">Nucleotidyltransferase domain-containing protein</fullName>
    </recommendedName>
</protein>
<sequence length="344" mass="37829">MKVRRAREVAAEWAAEQVARDGALVGAFLSGSVLWLDDDADLPATSDVDVTVVTEGEQALPVAGKFPRDGVLLEATPLPWAELVPAERVLSTYYLAGSFHRPRILADRDGRLAALRDAVAPRYPRRPWVLRRCASAERRITDGLDAHDPASPWPRQVISWLFPTGVTTHVLLTAGLRNPTVRLRYCAVRDLLTGLGRPDVHEELLELLGCRELTPDRAEHHLRAVEEVFEATVPVAGRGTPFPFGSDITAAARPVAIDGSRELIERGLHREAAFWITATYARCLTILHRDAPDRHDALAPGFAGLLADLGIDSRADLLRRAGETRAFLRRLAREVAAATPEVRD</sequence>
<dbReference type="EMBL" id="JBHUFU010000003">
    <property type="protein sequence ID" value="MFD1829490.1"/>
    <property type="molecule type" value="Genomic_DNA"/>
</dbReference>
<evidence type="ECO:0008006" key="3">
    <source>
        <dbReference type="Google" id="ProtNLM"/>
    </source>
</evidence>
<evidence type="ECO:0000313" key="1">
    <source>
        <dbReference type="EMBL" id="MFD1829490.1"/>
    </source>
</evidence>
<organism evidence="1 2">
    <name type="scientific">Streptomyces desertarenae</name>
    <dbReference type="NCBI Taxonomy" id="2666184"/>
    <lineage>
        <taxon>Bacteria</taxon>
        <taxon>Bacillati</taxon>
        <taxon>Actinomycetota</taxon>
        <taxon>Actinomycetes</taxon>
        <taxon>Kitasatosporales</taxon>
        <taxon>Streptomycetaceae</taxon>
        <taxon>Streptomyces</taxon>
    </lineage>
</organism>
<dbReference type="Proteomes" id="UP001597365">
    <property type="component" value="Unassembled WGS sequence"/>
</dbReference>
<evidence type="ECO:0000313" key="2">
    <source>
        <dbReference type="Proteomes" id="UP001597365"/>
    </source>
</evidence>
<accession>A0ABW4PHF3</accession>
<proteinExistence type="predicted"/>
<reference evidence="2" key="1">
    <citation type="journal article" date="2019" name="Int. J. Syst. Evol. Microbiol.">
        <title>The Global Catalogue of Microorganisms (GCM) 10K type strain sequencing project: providing services to taxonomists for standard genome sequencing and annotation.</title>
        <authorList>
            <consortium name="The Broad Institute Genomics Platform"/>
            <consortium name="The Broad Institute Genome Sequencing Center for Infectious Disease"/>
            <person name="Wu L."/>
            <person name="Ma J."/>
        </authorList>
    </citation>
    <scope>NUCLEOTIDE SEQUENCE [LARGE SCALE GENOMIC DNA]</scope>
    <source>
        <strain evidence="2">CGMCC 4.7455</strain>
    </source>
</reference>
<comment type="caution">
    <text evidence="1">The sequence shown here is derived from an EMBL/GenBank/DDBJ whole genome shotgun (WGS) entry which is preliminary data.</text>
</comment>